<accession>A0A7S1ZT81</accession>
<sequence>MSSNAVVYRYARAVFLLWAFQSLVCGLVTTCRKAKNNGRNVPSRRTFLKEMILVGTAVIPATSQALDGEIKPFAPPGALVPAARCKLWVDRAFSLSSTLPSVTDEKARYNALLELDELLTNRPKLFVSERQKKRADGSLAQLTNGISGANKDQYRRNRADLSMSDRLAAMLNQADVERQWGMLKFQEGKLEESNELRAAFNFYTSQLEFTDSYVLTASKEDKKRMIRDDSLPSLTAVITSDLDLRDLYRNQFLTAIEDAKAEVSYQARQSSDSLDITDTVELMKQAHTACTEWFELIPKQDVREALDFVSKE</sequence>
<proteinExistence type="predicted"/>
<dbReference type="AlphaFoldDB" id="A0A7S1ZT81"/>
<dbReference type="EMBL" id="HBGO01025095">
    <property type="protein sequence ID" value="CAD9348286.1"/>
    <property type="molecule type" value="Transcribed_RNA"/>
</dbReference>
<protein>
    <submittedName>
        <fullName evidence="1">Uncharacterized protein</fullName>
    </submittedName>
</protein>
<name>A0A7S1ZT81_TRICV</name>
<organism evidence="1">
    <name type="scientific">Trieres chinensis</name>
    <name type="common">Marine centric diatom</name>
    <name type="synonym">Odontella sinensis</name>
    <dbReference type="NCBI Taxonomy" id="1514140"/>
    <lineage>
        <taxon>Eukaryota</taxon>
        <taxon>Sar</taxon>
        <taxon>Stramenopiles</taxon>
        <taxon>Ochrophyta</taxon>
        <taxon>Bacillariophyta</taxon>
        <taxon>Mediophyceae</taxon>
        <taxon>Biddulphiophycidae</taxon>
        <taxon>Eupodiscales</taxon>
        <taxon>Parodontellaceae</taxon>
        <taxon>Trieres</taxon>
    </lineage>
</organism>
<reference evidence="1" key="1">
    <citation type="submission" date="2021-01" db="EMBL/GenBank/DDBJ databases">
        <authorList>
            <person name="Corre E."/>
            <person name="Pelletier E."/>
            <person name="Niang G."/>
            <person name="Scheremetjew M."/>
            <person name="Finn R."/>
            <person name="Kale V."/>
            <person name="Holt S."/>
            <person name="Cochrane G."/>
            <person name="Meng A."/>
            <person name="Brown T."/>
            <person name="Cohen L."/>
        </authorList>
    </citation>
    <scope>NUCLEOTIDE SEQUENCE</scope>
    <source>
        <strain evidence="1">Grunow 1884</strain>
    </source>
</reference>
<gene>
    <name evidence="1" type="ORF">OSIN01602_LOCUS14445</name>
</gene>
<evidence type="ECO:0000313" key="1">
    <source>
        <dbReference type="EMBL" id="CAD9348286.1"/>
    </source>
</evidence>